<proteinExistence type="predicted"/>
<name>A0A0U2MA29_9CREN</name>
<keyword evidence="2" id="KW-1185">Reference proteome</keyword>
<dbReference type="KEGG" id="iis:EYM_06870"/>
<dbReference type="GeneID" id="30680747"/>
<dbReference type="EMBL" id="CP006867">
    <property type="protein sequence ID" value="ALU11981.1"/>
    <property type="molecule type" value="Genomic_DNA"/>
</dbReference>
<dbReference type="AlphaFoldDB" id="A0A0U2MA29"/>
<dbReference type="STRING" id="940295.EYM_06870"/>
<dbReference type="OrthoDB" id="18902at2157"/>
<gene>
    <name evidence="1" type="ORF">EYM_06870</name>
</gene>
<accession>A0A0U2MA29</accession>
<organism evidence="1 2">
    <name type="scientific">Ignicoccus islandicus DSM 13165</name>
    <dbReference type="NCBI Taxonomy" id="940295"/>
    <lineage>
        <taxon>Archaea</taxon>
        <taxon>Thermoproteota</taxon>
        <taxon>Thermoprotei</taxon>
        <taxon>Desulfurococcales</taxon>
        <taxon>Desulfurococcaceae</taxon>
        <taxon>Ignicoccus</taxon>
    </lineage>
</organism>
<sequence>MSSPTGKSKELKIISRQVVTLDDVKKNKKALILLHIIKHLGNVSEKGLTQLVYEMKEKGLDIGYQFVKIGKVIGSNELHQDVMDMLYLNLIEKVPGRNKLRLTADGEEFLEKVKLPEEELKRILQLVDELKSSISTIEAEAEMRRGP</sequence>
<reference evidence="1 2" key="1">
    <citation type="submission" date="2013-11" db="EMBL/GenBank/DDBJ databases">
        <title>Comparative genomics of Ignicoccus.</title>
        <authorList>
            <person name="Podar M."/>
        </authorList>
    </citation>
    <scope>NUCLEOTIDE SEQUENCE [LARGE SCALE GENOMIC DNA]</scope>
    <source>
        <strain evidence="1 2">DSM 13165</strain>
    </source>
</reference>
<dbReference type="Proteomes" id="UP000060778">
    <property type="component" value="Chromosome"/>
</dbReference>
<evidence type="ECO:0000313" key="1">
    <source>
        <dbReference type="EMBL" id="ALU11981.1"/>
    </source>
</evidence>
<evidence type="ECO:0000313" key="2">
    <source>
        <dbReference type="Proteomes" id="UP000060778"/>
    </source>
</evidence>
<dbReference type="RefSeq" id="WP_075050310.1">
    <property type="nucleotide sequence ID" value="NZ_CP006867.1"/>
</dbReference>
<protein>
    <submittedName>
        <fullName evidence="1">Uncharacterized protein</fullName>
    </submittedName>
</protein>